<dbReference type="Proteomes" id="UP000434957">
    <property type="component" value="Unassembled WGS sequence"/>
</dbReference>
<reference evidence="1 3" key="1">
    <citation type="submission" date="2018-09" db="EMBL/GenBank/DDBJ databases">
        <title>Genomic investigation of the strawberry pathogen Phytophthora fragariae indicates pathogenicity is determined by transcriptional variation in three key races.</title>
        <authorList>
            <person name="Adams T.M."/>
            <person name="Armitage A.D."/>
            <person name="Sobczyk M.K."/>
            <person name="Bates H.J."/>
            <person name="Dunwell J.M."/>
            <person name="Nellist C.F."/>
            <person name="Harrison R.J."/>
        </authorList>
    </citation>
    <scope>NUCLEOTIDE SEQUENCE [LARGE SCALE GENOMIC DNA]</scope>
    <source>
        <strain evidence="1 3">SCRP249</strain>
        <strain evidence="2 4">SCRP333</strain>
    </source>
</reference>
<keyword evidence="4" id="KW-1185">Reference proteome</keyword>
<evidence type="ECO:0000313" key="4">
    <source>
        <dbReference type="Proteomes" id="UP000434957"/>
    </source>
</evidence>
<dbReference type="EMBL" id="QXFV01003068">
    <property type="protein sequence ID" value="KAE8980293.1"/>
    <property type="molecule type" value="Genomic_DNA"/>
</dbReference>
<gene>
    <name evidence="1" type="ORF">PR001_g24312</name>
    <name evidence="2" type="ORF">PR003_g25432</name>
</gene>
<name>A0A6A3IKV3_9STRA</name>
<comment type="caution">
    <text evidence="1">The sequence shown here is derived from an EMBL/GenBank/DDBJ whole genome shotgun (WGS) entry which is preliminary data.</text>
</comment>
<sequence length="72" mass="7888">MARRSASIACSRTRSAVSARRCPSLGLIACPWLSSRSTMRCMLRRALRLLTSMGCATLRCRSHYGATPGLRS</sequence>
<evidence type="ECO:0000313" key="2">
    <source>
        <dbReference type="EMBL" id="KAE9289885.1"/>
    </source>
</evidence>
<proteinExistence type="predicted"/>
<evidence type="ECO:0000313" key="3">
    <source>
        <dbReference type="Proteomes" id="UP000429607"/>
    </source>
</evidence>
<dbReference type="Proteomes" id="UP000429607">
    <property type="component" value="Unassembled WGS sequence"/>
</dbReference>
<organism evidence="1 3">
    <name type="scientific">Phytophthora rubi</name>
    <dbReference type="NCBI Taxonomy" id="129364"/>
    <lineage>
        <taxon>Eukaryota</taxon>
        <taxon>Sar</taxon>
        <taxon>Stramenopiles</taxon>
        <taxon>Oomycota</taxon>
        <taxon>Peronosporomycetes</taxon>
        <taxon>Peronosporales</taxon>
        <taxon>Peronosporaceae</taxon>
        <taxon>Phytophthora</taxon>
    </lineage>
</organism>
<dbReference type="EMBL" id="QXFT01003054">
    <property type="protein sequence ID" value="KAE9289885.1"/>
    <property type="molecule type" value="Genomic_DNA"/>
</dbReference>
<evidence type="ECO:0000313" key="1">
    <source>
        <dbReference type="EMBL" id="KAE8980293.1"/>
    </source>
</evidence>
<protein>
    <submittedName>
        <fullName evidence="1">Uncharacterized protein</fullName>
    </submittedName>
</protein>
<accession>A0A6A3IKV3</accession>
<dbReference type="AlphaFoldDB" id="A0A6A3IKV3"/>